<organism evidence="1 2">
    <name type="scientific">Taenia crassiceps</name>
    <dbReference type="NCBI Taxonomy" id="6207"/>
    <lineage>
        <taxon>Eukaryota</taxon>
        <taxon>Metazoa</taxon>
        <taxon>Spiralia</taxon>
        <taxon>Lophotrochozoa</taxon>
        <taxon>Platyhelminthes</taxon>
        <taxon>Cestoda</taxon>
        <taxon>Eucestoda</taxon>
        <taxon>Cyclophyllidea</taxon>
        <taxon>Taeniidae</taxon>
        <taxon>Taenia</taxon>
    </lineage>
</organism>
<comment type="caution">
    <text evidence="1">The sequence shown here is derived from an EMBL/GenBank/DDBJ whole genome shotgun (WGS) entry which is preliminary data.</text>
</comment>
<evidence type="ECO:0000313" key="2">
    <source>
        <dbReference type="Proteomes" id="UP001651158"/>
    </source>
</evidence>
<name>A0ABR4QGC9_9CEST</name>
<proteinExistence type="predicted"/>
<protein>
    <submittedName>
        <fullName evidence="1">Uncharacterized protein</fullName>
    </submittedName>
</protein>
<accession>A0ABR4QGC9</accession>
<dbReference type="Proteomes" id="UP001651158">
    <property type="component" value="Unassembled WGS sequence"/>
</dbReference>
<keyword evidence="2" id="KW-1185">Reference proteome</keyword>
<reference evidence="1 2" key="1">
    <citation type="journal article" date="2022" name="Front. Cell. Infect. Microbiol.">
        <title>The Genomes of Two Strains of Taenia crassiceps the Animal Model for the Study of Human Cysticercosis.</title>
        <authorList>
            <person name="Bobes R.J."/>
            <person name="Estrada K."/>
            <person name="Rios-Valencia D.G."/>
            <person name="Calderon-Gallegos A."/>
            <person name="de la Torre P."/>
            <person name="Carrero J.C."/>
            <person name="Sanchez-Flores A."/>
            <person name="Laclette J.P."/>
        </authorList>
    </citation>
    <scope>NUCLEOTIDE SEQUENCE [LARGE SCALE GENOMIC DNA]</scope>
    <source>
        <strain evidence="1">WFUcys</strain>
    </source>
</reference>
<dbReference type="EMBL" id="JAKROA010000003">
    <property type="protein sequence ID" value="KAL5108613.1"/>
    <property type="molecule type" value="Genomic_DNA"/>
</dbReference>
<evidence type="ECO:0000313" key="1">
    <source>
        <dbReference type="EMBL" id="KAL5108613.1"/>
    </source>
</evidence>
<sequence length="111" mass="12587">MGVERKLEVLPLASCKRFSNLLSPTTKFAVEVLLECLDRVTVPKVLWKSTGWLYGERARQKINSFPWVEGGSWDSACKNGKLLGGNDRRKRRKIIPIYPLSRTQASDTGQH</sequence>
<gene>
    <name evidence="1" type="ORF">TcWFU_002423</name>
</gene>